<keyword evidence="2 3" id="KW-0449">Lipoprotein</keyword>
<dbReference type="NCBIfam" id="TIGR01845">
    <property type="entry name" value="outer_NodT"/>
    <property type="match status" value="1"/>
</dbReference>
<feature type="chain" id="PRO_5001432966" evidence="2">
    <location>
        <begin position="18"/>
        <end position="456"/>
    </location>
</feature>
<dbReference type="STRING" id="13690.AX777_21020"/>
<evidence type="ECO:0000256" key="1">
    <source>
        <dbReference type="ARBA" id="ARBA00007613"/>
    </source>
</evidence>
<feature type="signal peptide" evidence="2">
    <location>
        <begin position="1"/>
        <end position="17"/>
    </location>
</feature>
<evidence type="ECO:0000313" key="3">
    <source>
        <dbReference type="EMBL" id="KEZ16006.1"/>
    </source>
</evidence>
<dbReference type="InterPro" id="IPR010131">
    <property type="entry name" value="MdtP/NodT-like"/>
</dbReference>
<gene>
    <name evidence="3" type="ORF">CP98_04288</name>
</gene>
<keyword evidence="2" id="KW-0812">Transmembrane</keyword>
<dbReference type="Pfam" id="PF02321">
    <property type="entry name" value="OEP"/>
    <property type="match status" value="2"/>
</dbReference>
<dbReference type="eggNOG" id="COG1538">
    <property type="taxonomic scope" value="Bacteria"/>
</dbReference>
<dbReference type="GO" id="GO:0005886">
    <property type="term" value="C:plasma membrane"/>
    <property type="evidence" value="ECO:0007669"/>
    <property type="project" value="UniProtKB-SubCell"/>
</dbReference>
<dbReference type="PROSITE" id="PS51257">
    <property type="entry name" value="PROKAR_LIPOPROTEIN"/>
    <property type="match status" value="1"/>
</dbReference>
<comment type="caution">
    <text evidence="3">The sequence shown here is derived from an EMBL/GenBank/DDBJ whole genome shotgun (WGS) entry which is preliminary data.</text>
</comment>
<dbReference type="Gene3D" id="2.20.200.10">
    <property type="entry name" value="Outer membrane efflux proteins (OEP)"/>
    <property type="match status" value="1"/>
</dbReference>
<dbReference type="RefSeq" id="WP_037521991.1">
    <property type="nucleotide sequence ID" value="NZ_JGVR01000036.1"/>
</dbReference>
<keyword evidence="2" id="KW-0564">Palmitate</keyword>
<sequence length="456" mass="48709">MTRAAWMMMPLSALVLAGCDMAPKYVRPQTPVAPAFPTGEAYAPASAEPAGLPWTALIGDTRLKTVIERALANNRDLRVALANVQSARAQYKVERAAQLPTITGDAAASFSRQNDNRQNSYSADVGFSAFEIDLFGRVKNLTRSALESYLATQEGMRSTRITLIAETASAYATMAADQELLALSRQTLASAERSLKLTQTLNTSGLAGKLDVHQAETTVEQARSDIEANLTQVAQDRNALELLVGAPVEDALLPQSLDSLLQSTAKVPAGLSSDVLLQRPDVLQAEHQLKAANADIGAARAAMFPKISLTTAIGVASSALSSLFSDGGFAWSAAPSASMPIFGGAARGNLDYSKAQRDLYVAQYEKAIQTAFQEVSDGLARAGTIDRQQAAQQALVTANQRYYALADQRYRAGIDTFLNSLTSQRSLYSAQQSAIATQLAAVQNRILLYRVIGADQ</sequence>
<dbReference type="Proteomes" id="UP000028534">
    <property type="component" value="Unassembled WGS sequence"/>
</dbReference>
<evidence type="ECO:0000256" key="2">
    <source>
        <dbReference type="RuleBase" id="RU362097"/>
    </source>
</evidence>
<organism evidence="3 4">
    <name type="scientific">Sphingobium yanoikuyae</name>
    <name type="common">Sphingomonas yanoikuyae</name>
    <dbReference type="NCBI Taxonomy" id="13690"/>
    <lineage>
        <taxon>Bacteria</taxon>
        <taxon>Pseudomonadati</taxon>
        <taxon>Pseudomonadota</taxon>
        <taxon>Alphaproteobacteria</taxon>
        <taxon>Sphingomonadales</taxon>
        <taxon>Sphingomonadaceae</taxon>
        <taxon>Sphingobium</taxon>
    </lineage>
</organism>
<proteinExistence type="inferred from homology"/>
<dbReference type="PANTHER" id="PTHR30203:SF32">
    <property type="entry name" value="CATION EFFLUX SYSTEM PROTEIN CUSC"/>
    <property type="match status" value="1"/>
</dbReference>
<dbReference type="AlphaFoldDB" id="A0A084EDG4"/>
<comment type="similarity">
    <text evidence="1 2">Belongs to the outer membrane factor (OMF) (TC 1.B.17) family.</text>
</comment>
<dbReference type="GO" id="GO:0015562">
    <property type="term" value="F:efflux transmembrane transporter activity"/>
    <property type="evidence" value="ECO:0007669"/>
    <property type="project" value="InterPro"/>
</dbReference>
<protein>
    <submittedName>
        <fullName evidence="3">NodT family efflux transporter, outer membrane factor (OMF) lipoprotein</fullName>
    </submittedName>
</protein>
<dbReference type="InterPro" id="IPR003423">
    <property type="entry name" value="OMP_efflux"/>
</dbReference>
<name>A0A084EDG4_SPHYA</name>
<dbReference type="PATRIC" id="fig|13690.10.peg.4413"/>
<dbReference type="SUPFAM" id="SSF56954">
    <property type="entry name" value="Outer membrane efflux proteins (OEP)"/>
    <property type="match status" value="1"/>
</dbReference>
<keyword evidence="2" id="KW-1134">Transmembrane beta strand</keyword>
<keyword evidence="2" id="KW-0472">Membrane</keyword>
<accession>A0A084EDG4</accession>
<evidence type="ECO:0000313" key="4">
    <source>
        <dbReference type="Proteomes" id="UP000028534"/>
    </source>
</evidence>
<dbReference type="PANTHER" id="PTHR30203">
    <property type="entry name" value="OUTER MEMBRANE CATION EFFLUX PROTEIN"/>
    <property type="match status" value="1"/>
</dbReference>
<dbReference type="Gene3D" id="1.20.1600.10">
    <property type="entry name" value="Outer membrane efflux proteins (OEP)"/>
    <property type="match status" value="1"/>
</dbReference>
<keyword evidence="2" id="KW-0732">Signal</keyword>
<reference evidence="3 4" key="1">
    <citation type="submission" date="2014-03" db="EMBL/GenBank/DDBJ databases">
        <title>Genome sequence of Sphingobium yanoikuyae B1.</title>
        <authorList>
            <person name="Gan H.M."/>
            <person name="Gan H.Y."/>
            <person name="Savka M.A."/>
        </authorList>
    </citation>
    <scope>NUCLEOTIDE SEQUENCE [LARGE SCALE GENOMIC DNA]</scope>
    <source>
        <strain evidence="3 4">B1</strain>
    </source>
</reference>
<dbReference type="EMBL" id="JGVR01000036">
    <property type="protein sequence ID" value="KEZ16006.1"/>
    <property type="molecule type" value="Genomic_DNA"/>
</dbReference>
<comment type="subcellular location">
    <subcellularLocation>
        <location evidence="2">Cell membrane</location>
        <topology evidence="2">Lipid-anchor</topology>
    </subcellularLocation>
</comment>